<comment type="similarity">
    <text evidence="2 14">Belongs to the integrin alpha chain family.</text>
</comment>
<evidence type="ECO:0000259" key="15">
    <source>
        <dbReference type="Pfam" id="PF08441"/>
    </source>
</evidence>
<dbReference type="RefSeq" id="XP_044300487.1">
    <property type="nucleotide sequence ID" value="XM_044444552.1"/>
</dbReference>
<evidence type="ECO:0000256" key="6">
    <source>
        <dbReference type="ARBA" id="ARBA00022889"/>
    </source>
</evidence>
<dbReference type="GeneID" id="123030541"/>
<dbReference type="OMA" id="PRRNGMQ"/>
<dbReference type="PROSITE" id="PS51470">
    <property type="entry name" value="FG_GAP"/>
    <property type="match status" value="4"/>
</dbReference>
<reference evidence="18" key="1">
    <citation type="submission" date="2025-08" db="UniProtKB">
        <authorList>
            <consortium name="Ensembl"/>
        </authorList>
    </citation>
    <scope>IDENTIFICATION</scope>
</reference>
<feature type="transmembrane region" description="Helical" evidence="14">
    <location>
        <begin position="999"/>
        <end position="1021"/>
    </location>
</feature>
<proteinExistence type="inferred from homology"/>
<organism evidence="18 19">
    <name type="scientific">Varanus komodoensis</name>
    <name type="common">Komodo dragon</name>
    <dbReference type="NCBI Taxonomy" id="61221"/>
    <lineage>
        <taxon>Eukaryota</taxon>
        <taxon>Metazoa</taxon>
        <taxon>Chordata</taxon>
        <taxon>Craniata</taxon>
        <taxon>Vertebrata</taxon>
        <taxon>Euteleostomi</taxon>
        <taxon>Lepidosauria</taxon>
        <taxon>Squamata</taxon>
        <taxon>Bifurcata</taxon>
        <taxon>Unidentata</taxon>
        <taxon>Episquamata</taxon>
        <taxon>Toxicofera</taxon>
        <taxon>Anguimorpha</taxon>
        <taxon>Paleoanguimorpha</taxon>
        <taxon>Varanoidea</taxon>
        <taxon>Varanidae</taxon>
        <taxon>Varanus</taxon>
    </lineage>
</organism>
<evidence type="ECO:0000256" key="7">
    <source>
        <dbReference type="ARBA" id="ARBA00022989"/>
    </source>
</evidence>
<keyword evidence="12" id="KW-0325">Glycoprotein</keyword>
<feature type="repeat" description="FG-GAP" evidence="13">
    <location>
        <begin position="47"/>
        <end position="111"/>
    </location>
</feature>
<keyword evidence="9 14" id="KW-0472">Membrane</keyword>
<dbReference type="Gene3D" id="2.130.10.130">
    <property type="entry name" value="Integrin alpha, N-terminal"/>
    <property type="match status" value="1"/>
</dbReference>
<dbReference type="GO" id="GO:0033627">
    <property type="term" value="P:cell adhesion mediated by integrin"/>
    <property type="evidence" value="ECO:0007669"/>
    <property type="project" value="TreeGrafter"/>
</dbReference>
<feature type="repeat" description="FG-GAP" evidence="13">
    <location>
        <begin position="422"/>
        <end position="483"/>
    </location>
</feature>
<evidence type="ECO:0000259" key="16">
    <source>
        <dbReference type="Pfam" id="PF20805"/>
    </source>
</evidence>
<dbReference type="Ensembl" id="ENSVKKT00000003483.1">
    <property type="protein sequence ID" value="ENSVKKP00000003390.1"/>
    <property type="gene ID" value="ENSVKKG00000002621.1"/>
</dbReference>
<dbReference type="KEGG" id="vko:123030541"/>
<dbReference type="Gene3D" id="2.60.40.1510">
    <property type="entry name" value="ntegrin, alpha v. Chain A, domain 3"/>
    <property type="match status" value="1"/>
</dbReference>
<dbReference type="GO" id="GO:0050900">
    <property type="term" value="P:leukocyte migration"/>
    <property type="evidence" value="ECO:0007669"/>
    <property type="project" value="TreeGrafter"/>
</dbReference>
<evidence type="ECO:0000313" key="19">
    <source>
        <dbReference type="Proteomes" id="UP000694545"/>
    </source>
</evidence>
<evidence type="ECO:0000256" key="10">
    <source>
        <dbReference type="ARBA" id="ARBA00023157"/>
    </source>
</evidence>
<reference evidence="18" key="2">
    <citation type="submission" date="2025-09" db="UniProtKB">
        <authorList>
            <consortium name="Ensembl"/>
        </authorList>
    </citation>
    <scope>IDENTIFICATION</scope>
</reference>
<dbReference type="InterPro" id="IPR013519">
    <property type="entry name" value="Int_alpha_beta-p"/>
</dbReference>
<evidence type="ECO:0000256" key="8">
    <source>
        <dbReference type="ARBA" id="ARBA00023037"/>
    </source>
</evidence>
<dbReference type="InterPro" id="IPR018184">
    <property type="entry name" value="Integrin_alpha_C_CS"/>
</dbReference>
<dbReference type="GO" id="GO:0098609">
    <property type="term" value="P:cell-cell adhesion"/>
    <property type="evidence" value="ECO:0007669"/>
    <property type="project" value="TreeGrafter"/>
</dbReference>
<name>A0A8D2IR12_VARKO</name>
<dbReference type="FunFam" id="2.60.40.1530:FF:000004">
    <property type="entry name" value="Integrin subunit alpha 3"/>
    <property type="match status" value="1"/>
</dbReference>
<keyword evidence="4" id="KW-0732">Signal</keyword>
<evidence type="ECO:0000256" key="11">
    <source>
        <dbReference type="ARBA" id="ARBA00023170"/>
    </source>
</evidence>
<protein>
    <submittedName>
        <fullName evidence="18">Integrin subunit alpha 3</fullName>
    </submittedName>
</protein>
<keyword evidence="10" id="KW-1015">Disulfide bond</keyword>
<dbReference type="FunFam" id="1.20.5.930:FF:000001">
    <property type="entry name" value="Integrin subunit alpha V"/>
    <property type="match status" value="1"/>
</dbReference>
<evidence type="ECO:0000256" key="14">
    <source>
        <dbReference type="RuleBase" id="RU003762"/>
    </source>
</evidence>
<dbReference type="InterPro" id="IPR048285">
    <property type="entry name" value="Integrin_alpha_Ig-like_2"/>
</dbReference>
<dbReference type="Gene3D" id="2.60.40.1460">
    <property type="entry name" value="Integrin domains. Chain A, domain 2"/>
    <property type="match status" value="1"/>
</dbReference>
<feature type="repeat" description="FG-GAP" evidence="13">
    <location>
        <begin position="363"/>
        <end position="418"/>
    </location>
</feature>
<dbReference type="PANTHER" id="PTHR23220:SF89">
    <property type="entry name" value="INTEGRIN ALPHA-3"/>
    <property type="match status" value="1"/>
</dbReference>
<comment type="subcellular location">
    <subcellularLocation>
        <location evidence="1 14">Membrane</location>
        <topology evidence="1 14">Single-pass type I membrane protein</topology>
    </subcellularLocation>
</comment>
<keyword evidence="5" id="KW-0677">Repeat</keyword>
<evidence type="ECO:0000256" key="1">
    <source>
        <dbReference type="ARBA" id="ARBA00004479"/>
    </source>
</evidence>
<evidence type="ECO:0000256" key="2">
    <source>
        <dbReference type="ARBA" id="ARBA00008054"/>
    </source>
</evidence>
<dbReference type="SUPFAM" id="SSF69179">
    <property type="entry name" value="Integrin domains"/>
    <property type="match status" value="3"/>
</dbReference>
<dbReference type="InterPro" id="IPR013517">
    <property type="entry name" value="FG-GAP"/>
</dbReference>
<dbReference type="Pfam" id="PF20805">
    <property type="entry name" value="Integrin_A_Ig_2"/>
    <property type="match status" value="1"/>
</dbReference>
<feature type="domain" description="Integrin alpha first immunoglubulin-like" evidence="15">
    <location>
        <begin position="468"/>
        <end position="618"/>
    </location>
</feature>
<dbReference type="Pfam" id="PF01839">
    <property type="entry name" value="FG-GAP"/>
    <property type="match status" value="2"/>
</dbReference>
<keyword evidence="8 14" id="KW-0401">Integrin</keyword>
<dbReference type="PRINTS" id="PR01185">
    <property type="entry name" value="INTEGRINA"/>
</dbReference>
<dbReference type="PROSITE" id="PS00242">
    <property type="entry name" value="INTEGRIN_ALPHA"/>
    <property type="match status" value="1"/>
</dbReference>
<dbReference type="GO" id="GO:0008305">
    <property type="term" value="C:integrin complex"/>
    <property type="evidence" value="ECO:0007669"/>
    <property type="project" value="InterPro"/>
</dbReference>
<evidence type="ECO:0000256" key="4">
    <source>
        <dbReference type="ARBA" id="ARBA00022729"/>
    </source>
</evidence>
<gene>
    <name evidence="18" type="primary">ITGA3</name>
</gene>
<dbReference type="GO" id="GO:0007160">
    <property type="term" value="P:cell-matrix adhesion"/>
    <property type="evidence" value="ECO:0007669"/>
    <property type="project" value="TreeGrafter"/>
</dbReference>
<dbReference type="Pfam" id="PF20806">
    <property type="entry name" value="Integrin_A_Ig_3"/>
    <property type="match status" value="1"/>
</dbReference>
<feature type="domain" description="Integrin alpha third immunoglobulin-like" evidence="17">
    <location>
        <begin position="782"/>
        <end position="986"/>
    </location>
</feature>
<keyword evidence="6 14" id="KW-0130">Cell adhesion</keyword>
<dbReference type="Proteomes" id="UP000694545">
    <property type="component" value="Unplaced"/>
</dbReference>
<dbReference type="GO" id="GO:0007229">
    <property type="term" value="P:integrin-mediated signaling pathway"/>
    <property type="evidence" value="ECO:0007669"/>
    <property type="project" value="UniProtKB-KW"/>
</dbReference>
<dbReference type="InterPro" id="IPR028994">
    <property type="entry name" value="Integrin_alpha_N"/>
</dbReference>
<keyword evidence="11 14" id="KW-0675">Receptor</keyword>
<feature type="domain" description="Integrin alpha second immunoglobulin-like" evidence="16">
    <location>
        <begin position="619"/>
        <end position="764"/>
    </location>
</feature>
<dbReference type="CTD" id="3675"/>
<keyword evidence="7 14" id="KW-1133">Transmembrane helix</keyword>
<dbReference type="InterPro" id="IPR032695">
    <property type="entry name" value="Integrin_dom_sf"/>
</dbReference>
<dbReference type="InterPro" id="IPR013649">
    <property type="entry name" value="Integrin_alpha_Ig-like_1"/>
</dbReference>
<feature type="repeat" description="FG-GAP" evidence="13">
    <location>
        <begin position="301"/>
        <end position="362"/>
    </location>
</feature>
<dbReference type="InterPro" id="IPR048286">
    <property type="entry name" value="Integrin_alpha_Ig-like_3"/>
</dbReference>
<dbReference type="SMART" id="SM00191">
    <property type="entry name" value="Int_alpha"/>
    <property type="match status" value="4"/>
</dbReference>
<keyword evidence="3 14" id="KW-0812">Transmembrane</keyword>
<dbReference type="PANTHER" id="PTHR23220">
    <property type="entry name" value="INTEGRIN ALPHA"/>
    <property type="match status" value="1"/>
</dbReference>
<dbReference type="OrthoDB" id="5317514at2759"/>
<dbReference type="SUPFAM" id="SSF69318">
    <property type="entry name" value="Integrin alpha N-terminal domain"/>
    <property type="match status" value="1"/>
</dbReference>
<sequence>MSPGRSQRCRTAGLRRRLRRQSALLLGCSLWISLCSLRCAAFNLDTKFLVLKKGKTPDSFFGLSVALHHQENPQRYLLLTGAPRDRAVEMENATRTGAMYACPLTSLMDDCVRVNIKVASDSHTNVVEDMWLGVTVGSQRTPKGRVMACAHRYIRILWAGTEEQKRMVGKCYIRGNDLDFSEADEWQTYHNEMCDPGTDFEMTGMCQMGISGGFTNSTVYFGAPGAFHWQGTNYVIDQESWEKNDYFYEDHENRNGYLGYSTEVGDAVLHKHEKTIIAGAPRNNHTGAILLMVNNSSRYLQKKLVLSGDQVGSYFGSAIALADLNNDGWQDLIVGAPYYFNRKEEKGGAVHVFMNLGGTFHSRPNITLTGPRNSSFGFAVANIGDVDKDDFPDIAIGAPFEGSGKVYIYHSSVGGLIDKPRQVISGDDIGPGIKTFGYSFSGGMDVDENSYPDLLVGTLSESIVLLRARPVINILNKTFKVTPRILDPSKCSKESCITIELCFSYSQSAGDPNYREIIQLNYTVEADWGLRRPRVYFPKSGNATYEGTFSMPSKCESLTVLLQGDVQDKLSPIAFSMNYSLAEKPMEFQLGLRSLDAFPVLNEDQPSKNYTEIQFQKDCGSDNKCTSNLQLQTFFWNDQQQRLPRQNGIQVLSYNPEVKRQNLSISISVTNIRTTLTNGEDAHKAKLTITFPPTLLPSSIRPSGACTVNENVMCELGNPFKMNQTKELNITFEIIGITLTTHNITIQMELDTSSFQNDLVPVTAVLLVNYTIESSLRVNRLLQSYFSGTVMGESAMKKEEDVGSPLEFDFQVTTKGEPLGSLGTIVLGFEWPYEASNGKWLLYPTEILVKGNQSGFCEPPGHVINYLNLTLSNHTSTSARRKRELQATPDGELPITLAASKKAKSETSLSCSRGTARCIWFECPLQDTGVVTNIKVRARVWNSTFIEDFHDFDRVKVDGQATLFLRTNIGTINMRNHTVQFTVDIDSELSEEQPAEIELWLVLVAVAAGLLLLGLIILALWKCGFFRRASTRAMYEAKAQKAMMKIQPSETKRLTDSY</sequence>
<dbReference type="Gene3D" id="1.20.5.930">
    <property type="entry name" value="Bicelle-embedded integrin alpha(iib) transmembrane segment"/>
    <property type="match status" value="1"/>
</dbReference>
<dbReference type="Gene3D" id="2.60.40.1530">
    <property type="entry name" value="ntegrin, alpha v. Chain A, domain 4"/>
    <property type="match status" value="1"/>
</dbReference>
<evidence type="ECO:0000256" key="3">
    <source>
        <dbReference type="ARBA" id="ARBA00022692"/>
    </source>
</evidence>
<dbReference type="Pfam" id="PF08441">
    <property type="entry name" value="Integrin_A_Ig_1"/>
    <property type="match status" value="1"/>
</dbReference>
<evidence type="ECO:0000259" key="17">
    <source>
        <dbReference type="Pfam" id="PF20806"/>
    </source>
</evidence>
<dbReference type="GO" id="GO:0009897">
    <property type="term" value="C:external side of plasma membrane"/>
    <property type="evidence" value="ECO:0007669"/>
    <property type="project" value="TreeGrafter"/>
</dbReference>
<evidence type="ECO:0000256" key="12">
    <source>
        <dbReference type="ARBA" id="ARBA00023180"/>
    </source>
</evidence>
<keyword evidence="19" id="KW-1185">Reference proteome</keyword>
<dbReference type="InterPro" id="IPR000413">
    <property type="entry name" value="Integrin_alpha"/>
</dbReference>
<dbReference type="AlphaFoldDB" id="A0A8D2IR12"/>
<accession>A0A8D2IR12</accession>
<dbReference type="GO" id="GO:0005178">
    <property type="term" value="F:integrin binding"/>
    <property type="evidence" value="ECO:0007669"/>
    <property type="project" value="TreeGrafter"/>
</dbReference>
<evidence type="ECO:0000313" key="18">
    <source>
        <dbReference type="Ensembl" id="ENSVKKP00000003390.1"/>
    </source>
</evidence>
<evidence type="ECO:0000256" key="9">
    <source>
        <dbReference type="ARBA" id="ARBA00023136"/>
    </source>
</evidence>
<evidence type="ECO:0000256" key="5">
    <source>
        <dbReference type="ARBA" id="ARBA00022737"/>
    </source>
</evidence>
<evidence type="ECO:0000256" key="13">
    <source>
        <dbReference type="PROSITE-ProRule" id="PRU00803"/>
    </source>
</evidence>